<reference evidence="1 2" key="1">
    <citation type="submission" date="2021-06" db="EMBL/GenBank/DDBJ databases">
        <title>Caerostris darwini draft genome.</title>
        <authorList>
            <person name="Kono N."/>
            <person name="Arakawa K."/>
        </authorList>
    </citation>
    <scope>NUCLEOTIDE SEQUENCE [LARGE SCALE GENOMIC DNA]</scope>
</reference>
<dbReference type="AlphaFoldDB" id="A0AAV4UJU8"/>
<comment type="caution">
    <text evidence="1">The sequence shown here is derived from an EMBL/GenBank/DDBJ whole genome shotgun (WGS) entry which is preliminary data.</text>
</comment>
<evidence type="ECO:0000313" key="1">
    <source>
        <dbReference type="EMBL" id="GIY57980.1"/>
    </source>
</evidence>
<gene>
    <name evidence="1" type="ORF">CDAR_284571</name>
</gene>
<keyword evidence="2" id="KW-1185">Reference proteome</keyword>
<proteinExistence type="predicted"/>
<dbReference type="EMBL" id="BPLQ01011449">
    <property type="protein sequence ID" value="GIY57980.1"/>
    <property type="molecule type" value="Genomic_DNA"/>
</dbReference>
<dbReference type="Proteomes" id="UP001054837">
    <property type="component" value="Unassembled WGS sequence"/>
</dbReference>
<accession>A0AAV4UJU8</accession>
<evidence type="ECO:0000313" key="2">
    <source>
        <dbReference type="Proteomes" id="UP001054837"/>
    </source>
</evidence>
<sequence length="80" mass="8949">MLTVRFGAPQNKKLLLSRSPTPQTGSAGAGLTLALMLNRPISVTIKTANHPRQKQEDQLVDFSRLILTFNRDESFKVKKK</sequence>
<evidence type="ECO:0008006" key="3">
    <source>
        <dbReference type="Google" id="ProtNLM"/>
    </source>
</evidence>
<name>A0AAV4UJU8_9ARAC</name>
<protein>
    <recommendedName>
        <fullName evidence="3">Ribosomal protein L33</fullName>
    </recommendedName>
</protein>
<organism evidence="1 2">
    <name type="scientific">Caerostris darwini</name>
    <dbReference type="NCBI Taxonomy" id="1538125"/>
    <lineage>
        <taxon>Eukaryota</taxon>
        <taxon>Metazoa</taxon>
        <taxon>Ecdysozoa</taxon>
        <taxon>Arthropoda</taxon>
        <taxon>Chelicerata</taxon>
        <taxon>Arachnida</taxon>
        <taxon>Araneae</taxon>
        <taxon>Araneomorphae</taxon>
        <taxon>Entelegynae</taxon>
        <taxon>Araneoidea</taxon>
        <taxon>Araneidae</taxon>
        <taxon>Caerostris</taxon>
    </lineage>
</organism>